<feature type="region of interest" description="Disordered" evidence="3">
    <location>
        <begin position="157"/>
        <end position="212"/>
    </location>
</feature>
<dbReference type="InterPro" id="IPR015943">
    <property type="entry name" value="WD40/YVTN_repeat-like_dom_sf"/>
</dbReference>
<dbReference type="GO" id="GO:0032153">
    <property type="term" value="C:cell division site"/>
    <property type="evidence" value="ECO:0007669"/>
    <property type="project" value="TreeGrafter"/>
</dbReference>
<dbReference type="Proteomes" id="UP000094565">
    <property type="component" value="Chromosome 2"/>
</dbReference>
<dbReference type="SUPFAM" id="SSF50978">
    <property type="entry name" value="WD40 repeat-like"/>
    <property type="match status" value="1"/>
</dbReference>
<keyword evidence="2" id="KW-0677">Repeat</keyword>
<feature type="compositionally biased region" description="Polar residues" evidence="3">
    <location>
        <begin position="157"/>
        <end position="166"/>
    </location>
</feature>
<dbReference type="OrthoDB" id="3367at2759"/>
<dbReference type="InterPro" id="IPR036322">
    <property type="entry name" value="WD40_repeat_dom_sf"/>
</dbReference>
<dbReference type="GO" id="GO:0045013">
    <property type="term" value="P:carbon catabolite repression of transcription"/>
    <property type="evidence" value="ECO:0007669"/>
    <property type="project" value="TreeGrafter"/>
</dbReference>
<organism evidence="4 5">
    <name type="scientific">Komagataella pastoris</name>
    <name type="common">Yeast</name>
    <name type="synonym">Pichia pastoris</name>
    <dbReference type="NCBI Taxonomy" id="4922"/>
    <lineage>
        <taxon>Eukaryota</taxon>
        <taxon>Fungi</taxon>
        <taxon>Dikarya</taxon>
        <taxon>Ascomycota</taxon>
        <taxon>Saccharomycotina</taxon>
        <taxon>Pichiomycetes</taxon>
        <taxon>Pichiales</taxon>
        <taxon>Pichiaceae</taxon>
        <taxon>Komagataella</taxon>
    </lineage>
</organism>
<name>A0A1B2JB59_PICPA</name>
<evidence type="ECO:0000313" key="5">
    <source>
        <dbReference type="Proteomes" id="UP000094565"/>
    </source>
</evidence>
<evidence type="ECO:0000313" key="4">
    <source>
        <dbReference type="EMBL" id="ANZ75250.1"/>
    </source>
</evidence>
<dbReference type="PANTHER" id="PTHR14107:SF16">
    <property type="entry name" value="AT02583P"/>
    <property type="match status" value="1"/>
</dbReference>
<dbReference type="PANTHER" id="PTHR14107">
    <property type="entry name" value="WD REPEAT PROTEIN"/>
    <property type="match status" value="1"/>
</dbReference>
<evidence type="ECO:0000256" key="3">
    <source>
        <dbReference type="SAM" id="MobiDB-lite"/>
    </source>
</evidence>
<feature type="compositionally biased region" description="Polar residues" evidence="3">
    <location>
        <begin position="418"/>
        <end position="429"/>
    </location>
</feature>
<dbReference type="EMBL" id="CP014585">
    <property type="protein sequence ID" value="ANZ75250.1"/>
    <property type="molecule type" value="Genomic_DNA"/>
</dbReference>
<evidence type="ECO:0000256" key="2">
    <source>
        <dbReference type="ARBA" id="ARBA00022737"/>
    </source>
</evidence>
<sequence length="781" mass="85873">MYIPSELAKPLNSQKPTASQYNTFLNNNLLPIQSLDQNVLFMVDDEEFQFTHVDGVYHPDLAIRISRTSLLAQDPSTYVAISKWVVHNLRKFHNIGGPASQDPITNPVKLPPENEDPGTLPFGCTLNPLVSDHFQPVHLTPGCVSCIAEFSELPAPTLTNGTSTSKGLGRLWSRGGGSRTSNSPGPTDTTSSVNGMAHVNASSQPNHNARTRSSTLCSSLNSANNSTYKLLDSRTKLNPPKSSIMRSGSTYISKVSTTDGVAKKLNSFNSFLISGHGRVLNIVNLSDDHKTMDVEVPLIRIFVNHGVVTCLDHKAYVVSNQRSLDVLVGYSTGDILWFNPFKMKYSRFNKKGHLVHEPVMSICWSTDGQFIIAGFSNGEVLFFNRDLEDCDDISLRRSSPKPDNPDTAAETDSENELKTSITITNTTPAPSTPVAPRSTTSPSPFPELSPAFIKVDVSYKDQSDENPVSHFKLSEKSITSIQQHPLYENLVFFASDDSSIKMVDVLKEVVTDIHTSYYGGILSMNITKDGKYLFVSSQDDFISVYELLFVTNMSYTCAGIPIHGNLRLVARLEGQASWTRDIQVDCQKSSLGLLYRIGAVGDDGRIVFYEFQPKNLPNVHKQSSAHSTYHHYKAQTSKSLAARSPSPPPMANGTFLSLPRKSMHHRHSNSVTSISSQHQSLLGLIKSSSHVSDQRIPPGNASDTAFEASFCCKVNLLTGETPLVHSVRGLRDIPIIQPIGSSDLKLGRLAGLVFQKNYVWVFSAGGDLLRWKRPGEKIDTL</sequence>
<keyword evidence="5" id="KW-1185">Reference proteome</keyword>
<proteinExistence type="predicted"/>
<dbReference type="GO" id="GO:0005634">
    <property type="term" value="C:nucleus"/>
    <property type="evidence" value="ECO:0007669"/>
    <property type="project" value="TreeGrafter"/>
</dbReference>
<protein>
    <submittedName>
        <fullName evidence="4">BA75_02153T0</fullName>
    </submittedName>
</protein>
<reference evidence="4 5" key="1">
    <citation type="submission" date="2016-02" db="EMBL/GenBank/DDBJ databases">
        <title>Comparative genomic and transcriptomic foundation for Pichia pastoris.</title>
        <authorList>
            <person name="Love K.R."/>
            <person name="Shah K.A."/>
            <person name="Whittaker C.A."/>
            <person name="Wu J."/>
            <person name="Bartlett M.C."/>
            <person name="Ma D."/>
            <person name="Leeson R.L."/>
            <person name="Priest M."/>
            <person name="Young S.K."/>
            <person name="Love J.C."/>
        </authorList>
    </citation>
    <scope>NUCLEOTIDE SEQUENCE [LARGE SCALE GENOMIC DNA]</scope>
    <source>
        <strain evidence="4 5">ATCC 28485</strain>
    </source>
</reference>
<accession>A0A1B2JB59</accession>
<dbReference type="InterPro" id="IPR051362">
    <property type="entry name" value="WD_repeat_creC_regulators"/>
</dbReference>
<dbReference type="SMART" id="SM00320">
    <property type="entry name" value="WD40"/>
    <property type="match status" value="3"/>
</dbReference>
<dbReference type="InterPro" id="IPR001680">
    <property type="entry name" value="WD40_rpt"/>
</dbReference>
<dbReference type="Gene3D" id="2.130.10.10">
    <property type="entry name" value="YVTN repeat-like/Quinoprotein amine dehydrogenase"/>
    <property type="match status" value="1"/>
</dbReference>
<gene>
    <name evidence="4" type="ORF">ATY40_BA7502153</name>
</gene>
<keyword evidence="1" id="KW-0853">WD repeat</keyword>
<evidence type="ECO:0000256" key="1">
    <source>
        <dbReference type="ARBA" id="ARBA00022574"/>
    </source>
</evidence>
<dbReference type="GO" id="GO:0051286">
    <property type="term" value="C:cell tip"/>
    <property type="evidence" value="ECO:0007669"/>
    <property type="project" value="TreeGrafter"/>
</dbReference>
<feature type="region of interest" description="Disordered" evidence="3">
    <location>
        <begin position="394"/>
        <end position="447"/>
    </location>
</feature>
<dbReference type="AlphaFoldDB" id="A0A1B2JB59"/>
<feature type="compositionally biased region" description="Polar residues" evidence="3">
    <location>
        <begin position="180"/>
        <end position="212"/>
    </location>
</feature>